<evidence type="ECO:0000256" key="16">
    <source>
        <dbReference type="ARBA" id="ARBA00023136"/>
    </source>
</evidence>
<dbReference type="PANTHER" id="PTHR38689:SF1">
    <property type="entry name" value="SUCCINATE DEHYDROGENASE HYDROPHOBIC MEMBRANE ANCHOR SUBUNIT"/>
    <property type="match status" value="1"/>
</dbReference>
<dbReference type="PANTHER" id="PTHR38689">
    <property type="entry name" value="SUCCINATE DEHYDROGENASE HYDROPHOBIC MEMBRANE ANCHOR SUBUNIT"/>
    <property type="match status" value="1"/>
</dbReference>
<evidence type="ECO:0000256" key="14">
    <source>
        <dbReference type="ARBA" id="ARBA00022989"/>
    </source>
</evidence>
<feature type="transmembrane region" description="Helical" evidence="17">
    <location>
        <begin position="73"/>
        <end position="91"/>
    </location>
</feature>
<evidence type="ECO:0000256" key="12">
    <source>
        <dbReference type="ARBA" id="ARBA00022723"/>
    </source>
</evidence>
<dbReference type="NCBIfam" id="TIGR02968">
    <property type="entry name" value="succ_dehyd_anc"/>
    <property type="match status" value="1"/>
</dbReference>
<keyword evidence="11 17" id="KW-0812">Transmembrane</keyword>
<evidence type="ECO:0000256" key="4">
    <source>
        <dbReference type="ARBA" id="ARBA00005163"/>
    </source>
</evidence>
<gene>
    <name evidence="18" type="ORF">ODE01S_02620</name>
</gene>
<dbReference type="Proteomes" id="UP000321827">
    <property type="component" value="Unassembled WGS sequence"/>
</dbReference>
<keyword evidence="12" id="KW-0479">Metal-binding</keyword>
<dbReference type="GO" id="GO:0006099">
    <property type="term" value="P:tricarboxylic acid cycle"/>
    <property type="evidence" value="ECO:0007669"/>
    <property type="project" value="UniProtKB-UniPathway"/>
</dbReference>
<keyword evidence="8" id="KW-0997">Cell inner membrane</keyword>
<proteinExistence type="predicted"/>
<evidence type="ECO:0000256" key="9">
    <source>
        <dbReference type="ARBA" id="ARBA00022532"/>
    </source>
</evidence>
<evidence type="ECO:0000256" key="15">
    <source>
        <dbReference type="ARBA" id="ARBA00023004"/>
    </source>
</evidence>
<name>A0A511RGR1_9DEIN</name>
<reference evidence="18 19" key="1">
    <citation type="submission" date="2019-07" db="EMBL/GenBank/DDBJ databases">
        <title>Whole genome shotgun sequence of Oceanithermus desulfurans NBRC 100063.</title>
        <authorList>
            <person name="Hosoyama A."/>
            <person name="Uohara A."/>
            <person name="Ohji S."/>
            <person name="Ichikawa N."/>
        </authorList>
    </citation>
    <scope>NUCLEOTIDE SEQUENCE [LARGE SCALE GENOMIC DNA]</scope>
    <source>
        <strain evidence="18 19">NBRC 100063</strain>
    </source>
</reference>
<dbReference type="InterPro" id="IPR000701">
    <property type="entry name" value="SuccDH_FuR_B_TM-su"/>
</dbReference>
<evidence type="ECO:0000256" key="1">
    <source>
        <dbReference type="ARBA" id="ARBA00001971"/>
    </source>
</evidence>
<keyword evidence="7" id="KW-1003">Cell membrane</keyword>
<sequence>MAIKTRNFNEARQQASTNVELIWWVFMRVSGVLLVFLVLGHIYMNNIMISNTSIDYDYVASRFSQPLIKVYDLVMLALAMLHGTNGLRYVIDDYVHHAGWRSFIKFVLYFLVALLIATGTMLLFSFPFNKVGG</sequence>
<dbReference type="EMBL" id="BJXN01000002">
    <property type="protein sequence ID" value="GEM88828.1"/>
    <property type="molecule type" value="Genomic_DNA"/>
</dbReference>
<dbReference type="GO" id="GO:0005886">
    <property type="term" value="C:plasma membrane"/>
    <property type="evidence" value="ECO:0007669"/>
    <property type="project" value="UniProtKB-SubCell"/>
</dbReference>
<comment type="caution">
    <text evidence="18">The sequence shown here is derived from an EMBL/GenBank/DDBJ whole genome shotgun (WGS) entry which is preliminary data.</text>
</comment>
<comment type="pathway">
    <text evidence="4">Carbohydrate metabolism; tricarboxylic acid cycle.</text>
</comment>
<dbReference type="GO" id="GO:0017004">
    <property type="term" value="P:cytochrome complex assembly"/>
    <property type="evidence" value="ECO:0007669"/>
    <property type="project" value="TreeGrafter"/>
</dbReference>
<evidence type="ECO:0000256" key="11">
    <source>
        <dbReference type="ARBA" id="ARBA00022692"/>
    </source>
</evidence>
<evidence type="ECO:0000256" key="17">
    <source>
        <dbReference type="SAM" id="Phobius"/>
    </source>
</evidence>
<evidence type="ECO:0000313" key="18">
    <source>
        <dbReference type="EMBL" id="GEM88828.1"/>
    </source>
</evidence>
<comment type="subcellular location">
    <subcellularLocation>
        <location evidence="3">Cell inner membrane</location>
        <topology evidence="3">Multi-pass membrane protein</topology>
    </subcellularLocation>
</comment>
<evidence type="ECO:0000256" key="13">
    <source>
        <dbReference type="ARBA" id="ARBA00022982"/>
    </source>
</evidence>
<dbReference type="UniPathway" id="UPA00223"/>
<dbReference type="CDD" id="cd03500">
    <property type="entry name" value="SQR_TypeA_SdhD_like"/>
    <property type="match status" value="1"/>
</dbReference>
<comment type="function">
    <text evidence="2">Membrane-anchoring subunit of succinate dehydrogenase (SDH).</text>
</comment>
<keyword evidence="13" id="KW-0249">Electron transport</keyword>
<dbReference type="OrthoDB" id="67843at2"/>
<keyword evidence="9" id="KW-0816">Tricarboxylic acid cycle</keyword>
<evidence type="ECO:0000256" key="5">
    <source>
        <dbReference type="ARBA" id="ARBA00019425"/>
    </source>
</evidence>
<dbReference type="Gene3D" id="1.20.1300.10">
    <property type="entry name" value="Fumarate reductase/succinate dehydrogenase, transmembrane subunit"/>
    <property type="match status" value="1"/>
</dbReference>
<dbReference type="Pfam" id="PF01127">
    <property type="entry name" value="Sdh_cyt"/>
    <property type="match status" value="1"/>
</dbReference>
<evidence type="ECO:0000256" key="7">
    <source>
        <dbReference type="ARBA" id="ARBA00022475"/>
    </source>
</evidence>
<evidence type="ECO:0000256" key="3">
    <source>
        <dbReference type="ARBA" id="ARBA00004429"/>
    </source>
</evidence>
<organism evidence="18 19">
    <name type="scientific">Oceanithermus desulfurans NBRC 100063</name>
    <dbReference type="NCBI Taxonomy" id="1227550"/>
    <lineage>
        <taxon>Bacteria</taxon>
        <taxon>Thermotogati</taxon>
        <taxon>Deinococcota</taxon>
        <taxon>Deinococci</taxon>
        <taxon>Thermales</taxon>
        <taxon>Thermaceae</taxon>
        <taxon>Oceanithermus</taxon>
    </lineage>
</organism>
<accession>A0A511RGR1</accession>
<keyword evidence="14 17" id="KW-1133">Transmembrane helix</keyword>
<dbReference type="GO" id="GO:0020037">
    <property type="term" value="F:heme binding"/>
    <property type="evidence" value="ECO:0007669"/>
    <property type="project" value="InterPro"/>
</dbReference>
<feature type="transmembrane region" description="Helical" evidence="17">
    <location>
        <begin position="103"/>
        <end position="126"/>
    </location>
</feature>
<dbReference type="InterPro" id="IPR014312">
    <property type="entry name" value="Succ_DH_anchor"/>
</dbReference>
<evidence type="ECO:0000256" key="6">
    <source>
        <dbReference type="ARBA" id="ARBA00022448"/>
    </source>
</evidence>
<dbReference type="GO" id="GO:0046872">
    <property type="term" value="F:metal ion binding"/>
    <property type="evidence" value="ECO:0007669"/>
    <property type="project" value="UniProtKB-KW"/>
</dbReference>
<evidence type="ECO:0000256" key="10">
    <source>
        <dbReference type="ARBA" id="ARBA00022617"/>
    </source>
</evidence>
<evidence type="ECO:0000256" key="2">
    <source>
        <dbReference type="ARBA" id="ARBA00004050"/>
    </source>
</evidence>
<dbReference type="InterPro" id="IPR034804">
    <property type="entry name" value="SQR/QFR_C/D"/>
</dbReference>
<dbReference type="RefSeq" id="WP_147145039.1">
    <property type="nucleotide sequence ID" value="NZ_BJXN01000002.1"/>
</dbReference>
<evidence type="ECO:0000313" key="19">
    <source>
        <dbReference type="Proteomes" id="UP000321827"/>
    </source>
</evidence>
<keyword evidence="15" id="KW-0408">Iron</keyword>
<dbReference type="SUPFAM" id="SSF81343">
    <property type="entry name" value="Fumarate reductase respiratory complex transmembrane subunits"/>
    <property type="match status" value="1"/>
</dbReference>
<keyword evidence="6" id="KW-0813">Transport</keyword>
<dbReference type="AlphaFoldDB" id="A0A511RGR1"/>
<dbReference type="GO" id="GO:0009055">
    <property type="term" value="F:electron transfer activity"/>
    <property type="evidence" value="ECO:0007669"/>
    <property type="project" value="TreeGrafter"/>
</dbReference>
<protein>
    <recommendedName>
        <fullName evidence="5">Succinate dehydrogenase hydrophobic membrane anchor subunit</fullName>
    </recommendedName>
</protein>
<comment type="cofactor">
    <cofactor evidence="1">
        <name>heme</name>
        <dbReference type="ChEBI" id="CHEBI:30413"/>
    </cofactor>
</comment>
<keyword evidence="10" id="KW-0349">Heme</keyword>
<feature type="transmembrane region" description="Helical" evidence="17">
    <location>
        <begin position="21"/>
        <end position="43"/>
    </location>
</feature>
<keyword evidence="16 17" id="KW-0472">Membrane</keyword>
<evidence type="ECO:0000256" key="8">
    <source>
        <dbReference type="ARBA" id="ARBA00022519"/>
    </source>
</evidence>